<sequence length="150" mass="16184">MEEYMKDSMDTWTEMDGTGVSVPAVCPYLASVSLALLQSPDTHRLEMLSLCEERALPVDANASKAVLRSRLVAFNLSTRSVWFARVQLLAKHVCKDALVGRSHMLPFQAAIAHGASVPASVKAPSMISQDPPPNADGPSVLHPFDVIVLS</sequence>
<name>A0ACC3BMB8_PYRYE</name>
<organism evidence="1 2">
    <name type="scientific">Pyropia yezoensis</name>
    <name type="common">Susabi-nori</name>
    <name type="synonym">Porphyra yezoensis</name>
    <dbReference type="NCBI Taxonomy" id="2788"/>
    <lineage>
        <taxon>Eukaryota</taxon>
        <taxon>Rhodophyta</taxon>
        <taxon>Bangiophyceae</taxon>
        <taxon>Bangiales</taxon>
        <taxon>Bangiaceae</taxon>
        <taxon>Pyropia</taxon>
    </lineage>
</organism>
<keyword evidence="2" id="KW-1185">Reference proteome</keyword>
<protein>
    <submittedName>
        <fullName evidence="1">Uncharacterized protein</fullName>
    </submittedName>
</protein>
<evidence type="ECO:0000313" key="1">
    <source>
        <dbReference type="EMBL" id="KAK1858864.1"/>
    </source>
</evidence>
<evidence type="ECO:0000313" key="2">
    <source>
        <dbReference type="Proteomes" id="UP000798662"/>
    </source>
</evidence>
<proteinExistence type="predicted"/>
<dbReference type="Proteomes" id="UP000798662">
    <property type="component" value="Chromosome 1"/>
</dbReference>
<dbReference type="EMBL" id="CM020618">
    <property type="protein sequence ID" value="KAK1858864.1"/>
    <property type="molecule type" value="Genomic_DNA"/>
</dbReference>
<reference evidence="1" key="1">
    <citation type="submission" date="2019-11" db="EMBL/GenBank/DDBJ databases">
        <title>Nori genome reveals adaptations in red seaweeds to the harsh intertidal environment.</title>
        <authorList>
            <person name="Wang D."/>
            <person name="Mao Y."/>
        </authorList>
    </citation>
    <scope>NUCLEOTIDE SEQUENCE</scope>
    <source>
        <tissue evidence="1">Gametophyte</tissue>
    </source>
</reference>
<gene>
    <name evidence="1" type="ORF">I4F81_001464</name>
</gene>
<comment type="caution">
    <text evidence="1">The sequence shown here is derived from an EMBL/GenBank/DDBJ whole genome shotgun (WGS) entry which is preliminary data.</text>
</comment>
<accession>A0ACC3BMB8</accession>